<dbReference type="Proteomes" id="UP000001568">
    <property type="component" value="Chromosome 7"/>
</dbReference>
<proteinExistence type="predicted"/>
<keyword evidence="1" id="KW-1133">Transmembrane helix</keyword>
<sequence>MDGVKEAIDTFLLYDFFVILFILAWLVVGVGVRLSKGNGLSYDEPFLGTWLFLWPFLFQPLLGVHMLATLVSPAVGWAAKRGIVSEDAWR</sequence>
<evidence type="ECO:0000256" key="1">
    <source>
        <dbReference type="SAM" id="Phobius"/>
    </source>
</evidence>
<keyword evidence="1" id="KW-0812">Transmembrane</keyword>
<protein>
    <submittedName>
        <fullName evidence="2">Uncharacterized protein</fullName>
    </submittedName>
</protein>
<dbReference type="Gramene" id="ABO97200">
    <property type="protein sequence ID" value="ABO97200"/>
    <property type="gene ID" value="OSTLU_32609"/>
</dbReference>
<name>A4S041_OSTLU</name>
<accession>A4S041</accession>
<evidence type="ECO:0000313" key="2">
    <source>
        <dbReference type="EMBL" id="ABO97200.1"/>
    </source>
</evidence>
<feature type="transmembrane region" description="Helical" evidence="1">
    <location>
        <begin position="52"/>
        <end position="71"/>
    </location>
</feature>
<dbReference type="GeneID" id="5002753"/>
<dbReference type="EMBL" id="CP000587">
    <property type="protein sequence ID" value="ABO97200.1"/>
    <property type="molecule type" value="Genomic_DNA"/>
</dbReference>
<dbReference type="KEGG" id="olu:OSTLU_32609"/>
<dbReference type="HOGENOM" id="CLU_2444832_0_0_1"/>
<dbReference type="OrthoDB" id="530005at2759"/>
<dbReference type="RefSeq" id="XP_001418907.1">
    <property type="nucleotide sequence ID" value="XM_001418870.1"/>
</dbReference>
<gene>
    <name evidence="2" type="ORF">OSTLU_32609</name>
</gene>
<reference evidence="2 3" key="1">
    <citation type="journal article" date="2007" name="Proc. Natl. Acad. Sci. U.S.A.">
        <title>The tiny eukaryote Ostreococcus provides genomic insights into the paradox of plankton speciation.</title>
        <authorList>
            <person name="Palenik B."/>
            <person name="Grimwood J."/>
            <person name="Aerts A."/>
            <person name="Rouze P."/>
            <person name="Salamov A."/>
            <person name="Putnam N."/>
            <person name="Dupont C."/>
            <person name="Jorgensen R."/>
            <person name="Derelle E."/>
            <person name="Rombauts S."/>
            <person name="Zhou K."/>
            <person name="Otillar R."/>
            <person name="Merchant S.S."/>
            <person name="Podell S."/>
            <person name="Gaasterland T."/>
            <person name="Napoli C."/>
            <person name="Gendler K."/>
            <person name="Manuell A."/>
            <person name="Tai V."/>
            <person name="Vallon O."/>
            <person name="Piganeau G."/>
            <person name="Jancek S."/>
            <person name="Heijde M."/>
            <person name="Jabbari K."/>
            <person name="Bowler C."/>
            <person name="Lohr M."/>
            <person name="Robbens S."/>
            <person name="Werner G."/>
            <person name="Dubchak I."/>
            <person name="Pazour G.J."/>
            <person name="Ren Q."/>
            <person name="Paulsen I."/>
            <person name="Delwiche C."/>
            <person name="Schmutz J."/>
            <person name="Rokhsar D."/>
            <person name="Van de Peer Y."/>
            <person name="Moreau H."/>
            <person name="Grigoriev I.V."/>
        </authorList>
    </citation>
    <scope>NUCLEOTIDE SEQUENCE [LARGE SCALE GENOMIC DNA]</scope>
    <source>
        <strain evidence="2 3">CCE9901</strain>
    </source>
</reference>
<keyword evidence="1" id="KW-0472">Membrane</keyword>
<feature type="transmembrane region" description="Helical" evidence="1">
    <location>
        <begin position="12"/>
        <end position="32"/>
    </location>
</feature>
<organism evidence="2 3">
    <name type="scientific">Ostreococcus lucimarinus (strain CCE9901)</name>
    <dbReference type="NCBI Taxonomy" id="436017"/>
    <lineage>
        <taxon>Eukaryota</taxon>
        <taxon>Viridiplantae</taxon>
        <taxon>Chlorophyta</taxon>
        <taxon>Mamiellophyceae</taxon>
        <taxon>Mamiellales</taxon>
        <taxon>Bathycoccaceae</taxon>
        <taxon>Ostreococcus</taxon>
    </lineage>
</organism>
<dbReference type="AlphaFoldDB" id="A4S041"/>
<dbReference type="eggNOG" id="ENOG502SD0S">
    <property type="taxonomic scope" value="Eukaryota"/>
</dbReference>
<keyword evidence="3" id="KW-1185">Reference proteome</keyword>
<evidence type="ECO:0000313" key="3">
    <source>
        <dbReference type="Proteomes" id="UP000001568"/>
    </source>
</evidence>